<comment type="caution">
    <text evidence="1">The sequence shown here is derived from an EMBL/GenBank/DDBJ whole genome shotgun (WGS) entry which is preliminary data.</text>
</comment>
<proteinExistence type="predicted"/>
<organism evidence="1 2">
    <name type="scientific">Ensete ventricosum</name>
    <name type="common">Abyssinian banana</name>
    <name type="synonym">Musa ensete</name>
    <dbReference type="NCBI Taxonomy" id="4639"/>
    <lineage>
        <taxon>Eukaryota</taxon>
        <taxon>Viridiplantae</taxon>
        <taxon>Streptophyta</taxon>
        <taxon>Embryophyta</taxon>
        <taxon>Tracheophyta</taxon>
        <taxon>Spermatophyta</taxon>
        <taxon>Magnoliopsida</taxon>
        <taxon>Liliopsida</taxon>
        <taxon>Zingiberales</taxon>
        <taxon>Musaceae</taxon>
        <taxon>Ensete</taxon>
    </lineage>
</organism>
<sequence>MRALSMGKRRQQMRRTKACRPAFPFKGVRARTSKPSLHLIIGTNLSLNLGVEASITEADENLPCRVIAFIHGHRFT</sequence>
<accession>A0AAV8PRH5</accession>
<gene>
    <name evidence="1" type="ORF">OPV22_009447</name>
</gene>
<keyword evidence="2" id="KW-1185">Reference proteome</keyword>
<dbReference type="EMBL" id="JAQQAF010000003">
    <property type="protein sequence ID" value="KAJ8498895.1"/>
    <property type="molecule type" value="Genomic_DNA"/>
</dbReference>
<dbReference type="Proteomes" id="UP001222027">
    <property type="component" value="Unassembled WGS sequence"/>
</dbReference>
<protein>
    <submittedName>
        <fullName evidence="1">Uncharacterized protein</fullName>
    </submittedName>
</protein>
<evidence type="ECO:0000313" key="1">
    <source>
        <dbReference type="EMBL" id="KAJ8498895.1"/>
    </source>
</evidence>
<evidence type="ECO:0000313" key="2">
    <source>
        <dbReference type="Proteomes" id="UP001222027"/>
    </source>
</evidence>
<name>A0AAV8PRH5_ENSVE</name>
<dbReference type="AlphaFoldDB" id="A0AAV8PRH5"/>
<reference evidence="1 2" key="1">
    <citation type="submission" date="2022-12" db="EMBL/GenBank/DDBJ databases">
        <title>Chromosome-scale assembly of the Ensete ventricosum genome.</title>
        <authorList>
            <person name="Dussert Y."/>
            <person name="Stocks J."/>
            <person name="Wendawek A."/>
            <person name="Woldeyes F."/>
            <person name="Nichols R.A."/>
            <person name="Borrell J.S."/>
        </authorList>
    </citation>
    <scope>NUCLEOTIDE SEQUENCE [LARGE SCALE GENOMIC DNA]</scope>
    <source>
        <strain evidence="2">cv. Maze</strain>
        <tissue evidence="1">Seeds</tissue>
    </source>
</reference>